<dbReference type="PANTHER" id="PTHR21847">
    <property type="entry name" value="EF-HAND CALCIUM-BINDING DOMAIN-CONTAINING PROTEIN 10"/>
    <property type="match status" value="1"/>
</dbReference>
<dbReference type="InterPro" id="IPR000048">
    <property type="entry name" value="IQ_motif_EF-hand-BS"/>
</dbReference>
<sequence>MSDDPHEDEAAVNQPESGIDDVDEDGAMEGSEPAAVALAELASADPTEIAAEPVSASTVTAQNAEEMGRAAIRLQSAQRGKRARMSAQQRRAAGKAARAARELDAATTLQAVERGAKSRREQKQRKQRKDLAATKIQARYKGKKERRDPNAESNVRRERLKLDAQVQAEQYLERHQLSALFGQLAQALLYAKPDDPKAFLVSKLQTLRGADDLSSPMLFFGIDEIDALYDMYDVAKRGMTIAQCTEALKALGIDGTPLLPAGTKYVSKADFTQMIAS</sequence>
<keyword evidence="3" id="KW-1185">Reference proteome</keyword>
<dbReference type="SUPFAM" id="SSF47391">
    <property type="entry name" value="Dimerization-anchoring domain of cAMP-dependent PK regulatory subunit"/>
    <property type="match status" value="1"/>
</dbReference>
<dbReference type="AlphaFoldDB" id="A0A8J5XT26"/>
<dbReference type="Gene3D" id="1.20.5.190">
    <property type="match status" value="1"/>
</dbReference>
<evidence type="ECO:0000313" key="3">
    <source>
        <dbReference type="Proteomes" id="UP000751190"/>
    </source>
</evidence>
<dbReference type="InterPro" id="IPR039879">
    <property type="entry name" value="EFC10"/>
</dbReference>
<dbReference type="CDD" id="cd22976">
    <property type="entry name" value="DD_EFCAB10"/>
    <property type="match status" value="1"/>
</dbReference>
<feature type="region of interest" description="Disordered" evidence="1">
    <location>
        <begin position="75"/>
        <end position="101"/>
    </location>
</feature>
<dbReference type="InterPro" id="IPR027417">
    <property type="entry name" value="P-loop_NTPase"/>
</dbReference>
<feature type="region of interest" description="Disordered" evidence="1">
    <location>
        <begin position="138"/>
        <end position="157"/>
    </location>
</feature>
<dbReference type="OrthoDB" id="10260455at2759"/>
<feature type="compositionally biased region" description="Basic and acidic residues" evidence="1">
    <location>
        <begin position="145"/>
        <end position="157"/>
    </location>
</feature>
<name>A0A8J5XT26_DIALT</name>
<dbReference type="SUPFAM" id="SSF52540">
    <property type="entry name" value="P-loop containing nucleoside triphosphate hydrolases"/>
    <property type="match status" value="1"/>
</dbReference>
<dbReference type="EMBL" id="JAGTXO010000004">
    <property type="protein sequence ID" value="KAG8468436.1"/>
    <property type="molecule type" value="Genomic_DNA"/>
</dbReference>
<evidence type="ECO:0000313" key="2">
    <source>
        <dbReference type="EMBL" id="KAG8468436.1"/>
    </source>
</evidence>
<comment type="caution">
    <text evidence="2">The sequence shown here is derived from an EMBL/GenBank/DDBJ whole genome shotgun (WGS) entry which is preliminary data.</text>
</comment>
<protein>
    <submittedName>
        <fullName evidence="2">Uncharacterized protein</fullName>
    </submittedName>
</protein>
<reference evidence="2" key="1">
    <citation type="submission" date="2021-05" db="EMBL/GenBank/DDBJ databases">
        <title>The genome of the haptophyte Pavlova lutheri (Diacronema luteri, Pavlovales) - a model for lipid biosynthesis in eukaryotic algae.</title>
        <authorList>
            <person name="Hulatt C.J."/>
            <person name="Posewitz M.C."/>
        </authorList>
    </citation>
    <scope>NUCLEOTIDE SEQUENCE</scope>
    <source>
        <strain evidence="2">NIVA-4/92</strain>
    </source>
</reference>
<proteinExistence type="predicted"/>
<feature type="compositionally biased region" description="Acidic residues" evidence="1">
    <location>
        <begin position="18"/>
        <end position="27"/>
    </location>
</feature>
<gene>
    <name evidence="2" type="ORF">KFE25_013519</name>
</gene>
<dbReference type="InterPro" id="IPR049760">
    <property type="entry name" value="DD_EFCAB10"/>
</dbReference>
<dbReference type="Pfam" id="PF00612">
    <property type="entry name" value="IQ"/>
    <property type="match status" value="1"/>
</dbReference>
<dbReference type="SMART" id="SM00015">
    <property type="entry name" value="IQ"/>
    <property type="match status" value="3"/>
</dbReference>
<evidence type="ECO:0000256" key="1">
    <source>
        <dbReference type="SAM" id="MobiDB-lite"/>
    </source>
</evidence>
<organism evidence="2 3">
    <name type="scientific">Diacronema lutheri</name>
    <name type="common">Unicellular marine alga</name>
    <name type="synonym">Monochrysis lutheri</name>
    <dbReference type="NCBI Taxonomy" id="2081491"/>
    <lineage>
        <taxon>Eukaryota</taxon>
        <taxon>Haptista</taxon>
        <taxon>Haptophyta</taxon>
        <taxon>Pavlovophyceae</taxon>
        <taxon>Pavlovales</taxon>
        <taxon>Pavlovaceae</taxon>
        <taxon>Diacronema</taxon>
    </lineage>
</organism>
<feature type="region of interest" description="Disordered" evidence="1">
    <location>
        <begin position="1"/>
        <end position="34"/>
    </location>
</feature>
<dbReference type="Proteomes" id="UP000751190">
    <property type="component" value="Unassembled WGS sequence"/>
</dbReference>
<dbReference type="PROSITE" id="PS50096">
    <property type="entry name" value="IQ"/>
    <property type="match status" value="3"/>
</dbReference>
<dbReference type="PANTHER" id="PTHR21847:SF1">
    <property type="entry name" value="EF-HAND CALCIUM-BINDING DOMAIN-CONTAINING PROTEIN 10"/>
    <property type="match status" value="1"/>
</dbReference>
<accession>A0A8J5XT26</accession>
<feature type="compositionally biased region" description="Low complexity" evidence="1">
    <location>
        <begin position="85"/>
        <end position="97"/>
    </location>
</feature>